<sequence length="494" mass="55955">MTRLEDHSTIIERKVCEANDRGEEVEDLVPHWQTRAEDLKIEIQELMQKSTDHENMQCGTHTCSNIKWRPPPPELEFWSTENYANMESRTPIFNDIVDALKDPNVNIVGVYGLGGVGKTTLVEEVGKQMQRDGTFKQVSLTTISKDLNVKEIQSQLADSLDFRFDAHSVDQKARATQLWHKINNGERYLVILDDLKCKVLPLAINAIGAALDGKQDHAWVNALDKLERFPLDSGEFWQISDYVIQSGYFPAIFQVIFPLLVGTTKGDSTIHAQPSFNEKVEDSRWTWLVLRKKITRYKVEVVQEAAASKDVEKKFYGMRFNMKTGLAPQKKLSISAVDFPRVNESYIGRKQQYVYGAMLDSMMKELGWLHVKDCGKLEGIVGEVDEDGLRNEASFSKLVVLGLSGLPNLVSFYTELGKVGTTDGNSTVHAQPLFNEKVAFPDLEKLIISTQLFFSDKDAFALLDYILVHEELNPFNNGTKEVPMELQRFPLALD</sequence>
<accession>A0ACB7ZA26</accession>
<proteinExistence type="predicted"/>
<evidence type="ECO:0000313" key="2">
    <source>
        <dbReference type="Proteomes" id="UP000828048"/>
    </source>
</evidence>
<name>A0ACB7ZA26_9ERIC</name>
<reference evidence="1 2" key="1">
    <citation type="journal article" date="2021" name="Hortic Res">
        <title>High-quality reference genome and annotation aids understanding of berry development for evergreen blueberry (Vaccinium darrowii).</title>
        <authorList>
            <person name="Yu J."/>
            <person name="Hulse-Kemp A.M."/>
            <person name="Babiker E."/>
            <person name="Staton M."/>
        </authorList>
    </citation>
    <scope>NUCLEOTIDE SEQUENCE [LARGE SCALE GENOMIC DNA]</scope>
    <source>
        <strain evidence="2">cv. NJ 8807/NJ 8810</strain>
        <tissue evidence="1">Young leaf</tissue>
    </source>
</reference>
<comment type="caution">
    <text evidence="1">The sequence shown here is derived from an EMBL/GenBank/DDBJ whole genome shotgun (WGS) entry which is preliminary data.</text>
</comment>
<gene>
    <name evidence="1" type="ORF">Vadar_006926</name>
</gene>
<protein>
    <submittedName>
        <fullName evidence="1">Uncharacterized protein</fullName>
    </submittedName>
</protein>
<organism evidence="1 2">
    <name type="scientific">Vaccinium darrowii</name>
    <dbReference type="NCBI Taxonomy" id="229202"/>
    <lineage>
        <taxon>Eukaryota</taxon>
        <taxon>Viridiplantae</taxon>
        <taxon>Streptophyta</taxon>
        <taxon>Embryophyta</taxon>
        <taxon>Tracheophyta</taxon>
        <taxon>Spermatophyta</taxon>
        <taxon>Magnoliopsida</taxon>
        <taxon>eudicotyledons</taxon>
        <taxon>Gunneridae</taxon>
        <taxon>Pentapetalae</taxon>
        <taxon>asterids</taxon>
        <taxon>Ericales</taxon>
        <taxon>Ericaceae</taxon>
        <taxon>Vaccinioideae</taxon>
        <taxon>Vaccinieae</taxon>
        <taxon>Vaccinium</taxon>
    </lineage>
</organism>
<dbReference type="EMBL" id="CM037162">
    <property type="protein sequence ID" value="KAH7862594.1"/>
    <property type="molecule type" value="Genomic_DNA"/>
</dbReference>
<keyword evidence="2" id="KW-1185">Reference proteome</keyword>
<dbReference type="Proteomes" id="UP000828048">
    <property type="component" value="Chromosome 12"/>
</dbReference>
<evidence type="ECO:0000313" key="1">
    <source>
        <dbReference type="EMBL" id="KAH7862594.1"/>
    </source>
</evidence>